<dbReference type="InterPro" id="IPR041078">
    <property type="entry name" value="Plavaka"/>
</dbReference>
<feature type="non-terminal residue" evidence="2">
    <location>
        <position position="166"/>
    </location>
</feature>
<name>M2Q8A9_CERS8</name>
<dbReference type="AlphaFoldDB" id="M2Q8A9"/>
<protein>
    <submittedName>
        <fullName evidence="2">Uncharacterized protein</fullName>
    </submittedName>
</protein>
<reference evidence="2 3" key="1">
    <citation type="journal article" date="2012" name="Proc. Natl. Acad. Sci. U.S.A.">
        <title>Comparative genomics of Ceriporiopsis subvermispora and Phanerochaete chrysosporium provide insight into selective ligninolysis.</title>
        <authorList>
            <person name="Fernandez-Fueyo E."/>
            <person name="Ruiz-Duenas F.J."/>
            <person name="Ferreira P."/>
            <person name="Floudas D."/>
            <person name="Hibbett D.S."/>
            <person name="Canessa P."/>
            <person name="Larrondo L.F."/>
            <person name="James T.Y."/>
            <person name="Seelenfreund D."/>
            <person name="Lobos S."/>
            <person name="Polanco R."/>
            <person name="Tello M."/>
            <person name="Honda Y."/>
            <person name="Watanabe T."/>
            <person name="Watanabe T."/>
            <person name="Ryu J.S."/>
            <person name="Kubicek C.P."/>
            <person name="Schmoll M."/>
            <person name="Gaskell J."/>
            <person name="Hammel K.E."/>
            <person name="St John F.J."/>
            <person name="Vanden Wymelenberg A."/>
            <person name="Sabat G."/>
            <person name="Splinter BonDurant S."/>
            <person name="Syed K."/>
            <person name="Yadav J.S."/>
            <person name="Doddapaneni H."/>
            <person name="Subramanian V."/>
            <person name="Lavin J.L."/>
            <person name="Oguiza J.A."/>
            <person name="Perez G."/>
            <person name="Pisabarro A.G."/>
            <person name="Ramirez L."/>
            <person name="Santoyo F."/>
            <person name="Master E."/>
            <person name="Coutinho P.M."/>
            <person name="Henrissat B."/>
            <person name="Lombard V."/>
            <person name="Magnuson J.K."/>
            <person name="Kuees U."/>
            <person name="Hori C."/>
            <person name="Igarashi K."/>
            <person name="Samejima M."/>
            <person name="Held B.W."/>
            <person name="Barry K.W."/>
            <person name="LaButti K.M."/>
            <person name="Lapidus A."/>
            <person name="Lindquist E.A."/>
            <person name="Lucas S.M."/>
            <person name="Riley R."/>
            <person name="Salamov A.A."/>
            <person name="Hoffmeister D."/>
            <person name="Schwenk D."/>
            <person name="Hadar Y."/>
            <person name="Yarden O."/>
            <person name="de Vries R.P."/>
            <person name="Wiebenga A."/>
            <person name="Stenlid J."/>
            <person name="Eastwood D."/>
            <person name="Grigoriev I.V."/>
            <person name="Berka R.M."/>
            <person name="Blanchette R.A."/>
            <person name="Kersten P."/>
            <person name="Martinez A.T."/>
            <person name="Vicuna R."/>
            <person name="Cullen D."/>
        </authorList>
    </citation>
    <scope>NUCLEOTIDE SEQUENCE [LARGE SCALE GENOMIC DNA]</scope>
    <source>
        <strain evidence="2 3">B</strain>
    </source>
</reference>
<evidence type="ECO:0000313" key="2">
    <source>
        <dbReference type="EMBL" id="EMD33078.1"/>
    </source>
</evidence>
<dbReference type="OrthoDB" id="3199698at2759"/>
<dbReference type="EMBL" id="KB445807">
    <property type="protein sequence ID" value="EMD33078.1"/>
    <property type="molecule type" value="Genomic_DNA"/>
</dbReference>
<evidence type="ECO:0000313" key="3">
    <source>
        <dbReference type="Proteomes" id="UP000016930"/>
    </source>
</evidence>
<feature type="region of interest" description="Disordered" evidence="1">
    <location>
        <begin position="1"/>
        <end position="22"/>
    </location>
</feature>
<evidence type="ECO:0000256" key="1">
    <source>
        <dbReference type="SAM" id="MobiDB-lite"/>
    </source>
</evidence>
<gene>
    <name evidence="2" type="ORF">CERSUDRAFT_34671</name>
</gene>
<dbReference type="Pfam" id="PF18759">
    <property type="entry name" value="Plavaka"/>
    <property type="match status" value="1"/>
</dbReference>
<proteinExistence type="predicted"/>
<organism evidence="2 3">
    <name type="scientific">Ceriporiopsis subvermispora (strain B)</name>
    <name type="common">White-rot fungus</name>
    <name type="synonym">Gelatoporia subvermispora</name>
    <dbReference type="NCBI Taxonomy" id="914234"/>
    <lineage>
        <taxon>Eukaryota</taxon>
        <taxon>Fungi</taxon>
        <taxon>Dikarya</taxon>
        <taxon>Basidiomycota</taxon>
        <taxon>Agaricomycotina</taxon>
        <taxon>Agaricomycetes</taxon>
        <taxon>Polyporales</taxon>
        <taxon>Gelatoporiaceae</taxon>
        <taxon>Gelatoporia</taxon>
    </lineage>
</organism>
<feature type="non-terminal residue" evidence="2">
    <location>
        <position position="1"/>
    </location>
</feature>
<accession>M2Q8A9</accession>
<dbReference type="Proteomes" id="UP000016930">
    <property type="component" value="Unassembled WGS sequence"/>
</dbReference>
<sequence>GKFLPKDEKPVPRKSRAQDDYSPFEDRVQFETADFLYTRNQMSAGHINYLCLLWAASLAKHQDSPPFGGHRPLYETIDSIPLGDVAWTSLTLTHKDQASLAPGSPHWKAADYDVWYRDPHLVIQNILANPDFDGEFDYTPVHDHLPTKDGGSLRREDFISGDWAWK</sequence>
<dbReference type="HOGENOM" id="CLU_006344_7_3_1"/>
<dbReference type="STRING" id="914234.M2Q8A9"/>
<keyword evidence="3" id="KW-1185">Reference proteome</keyword>